<dbReference type="SUPFAM" id="SSF51230">
    <property type="entry name" value="Single hybrid motif"/>
    <property type="match status" value="1"/>
</dbReference>
<keyword evidence="4" id="KW-0012">Acyltransferase</keyword>
<feature type="domain" description="Peripheral subunit-binding (PSBD)" evidence="7">
    <location>
        <begin position="151"/>
        <end position="186"/>
    </location>
</feature>
<dbReference type="InterPro" id="IPR004167">
    <property type="entry name" value="PSBD"/>
</dbReference>
<proteinExistence type="inferred from homology"/>
<dbReference type="PANTHER" id="PTHR23151">
    <property type="entry name" value="DIHYDROLIPOAMIDE ACETYL/SUCCINYL-TRANSFERASE-RELATED"/>
    <property type="match status" value="1"/>
</dbReference>
<dbReference type="PROSITE" id="PS51826">
    <property type="entry name" value="PSBD"/>
    <property type="match status" value="2"/>
</dbReference>
<dbReference type="PROSITE" id="PS50968">
    <property type="entry name" value="BIOTINYL_LIPOYL"/>
    <property type="match status" value="1"/>
</dbReference>
<name>A0A5S9IQG2_UABAM</name>
<comment type="cofactor">
    <cofactor evidence="1 4">
        <name>(R)-lipoate</name>
        <dbReference type="ChEBI" id="CHEBI:83088"/>
    </cofactor>
</comment>
<dbReference type="GO" id="GO:0045254">
    <property type="term" value="C:pyruvate dehydrogenase complex"/>
    <property type="evidence" value="ECO:0007669"/>
    <property type="project" value="InterPro"/>
</dbReference>
<dbReference type="GO" id="GO:0006086">
    <property type="term" value="P:pyruvate decarboxylation to acetyl-CoA"/>
    <property type="evidence" value="ECO:0007669"/>
    <property type="project" value="InterPro"/>
</dbReference>
<feature type="domain" description="Lipoyl-binding" evidence="6">
    <location>
        <begin position="3"/>
        <end position="78"/>
    </location>
</feature>
<organism evidence="8 9">
    <name type="scientific">Uabimicrobium amorphum</name>
    <dbReference type="NCBI Taxonomy" id="2596890"/>
    <lineage>
        <taxon>Bacteria</taxon>
        <taxon>Pseudomonadati</taxon>
        <taxon>Planctomycetota</taxon>
        <taxon>Candidatus Uabimicrobiia</taxon>
        <taxon>Candidatus Uabimicrobiales</taxon>
        <taxon>Candidatus Uabimicrobiaceae</taxon>
        <taxon>Candidatus Uabimicrobium</taxon>
    </lineage>
</organism>
<sequence length="422" mass="46567">MSEYKFTMPSLGADMEVGQIVKWLVKPGDTVKRGDIVAVVETAKGNIEIEVWHSGTVAQIVVETFVEVPVGTVLAVIDSEEKMIGEVKSTSSVPTSQKPPRLRASPSARKIARELRVDLHKVTGSGPHGIIHRKDVEKFVTIAQKPSKRVKASPAARKLAKEMNVDLASISPKGKVIQRQDVLEALAQHKKKSKKSDVKEQQKAMRKAIAAAMSRSKKEIPHYYLGHRINMHEALSWLERENSNRPLPSRLIYAVLLVKATALALRKIPELNGFYKNGEFVPSEQINVGMAISLRTGGLIAPALFDVDKKNLEQLMTEFRDLVKRARRNKLKGAEMTQPTVTLTNLGEKGVETVFGVIYPPQVALVGFGSVTQHVCAVNNGLCSQPFIHASLAADHRVSDGHRGGLFLRELDRLLQNPQQLC</sequence>
<accession>A0A5S9IQG2</accession>
<dbReference type="GO" id="GO:0016746">
    <property type="term" value="F:acyltransferase activity"/>
    <property type="evidence" value="ECO:0007669"/>
    <property type="project" value="UniProtKB-KW"/>
</dbReference>
<dbReference type="InterPro" id="IPR011053">
    <property type="entry name" value="Single_hybrid_motif"/>
</dbReference>
<dbReference type="CDD" id="cd06849">
    <property type="entry name" value="lipoyl_domain"/>
    <property type="match status" value="1"/>
</dbReference>
<dbReference type="InterPro" id="IPR001078">
    <property type="entry name" value="2-oxoacid_DH_actylTfrase"/>
</dbReference>
<keyword evidence="4 8" id="KW-0808">Transferase</keyword>
<dbReference type="Proteomes" id="UP000326354">
    <property type="component" value="Chromosome"/>
</dbReference>
<evidence type="ECO:0000256" key="5">
    <source>
        <dbReference type="SAM" id="MobiDB-lite"/>
    </source>
</evidence>
<dbReference type="RefSeq" id="WP_151969916.1">
    <property type="nucleotide sequence ID" value="NZ_AP019860.1"/>
</dbReference>
<dbReference type="InterPro" id="IPR000089">
    <property type="entry name" value="Biotin_lipoyl"/>
</dbReference>
<dbReference type="Pfam" id="PF00364">
    <property type="entry name" value="Biotin_lipoyl"/>
    <property type="match status" value="1"/>
</dbReference>
<dbReference type="AlphaFoldDB" id="A0A5S9IQG2"/>
<dbReference type="EC" id="2.3.1.-" evidence="4"/>
<keyword evidence="9" id="KW-1185">Reference proteome</keyword>
<evidence type="ECO:0000313" key="8">
    <source>
        <dbReference type="EMBL" id="BBM85827.1"/>
    </source>
</evidence>
<evidence type="ECO:0000256" key="1">
    <source>
        <dbReference type="ARBA" id="ARBA00001938"/>
    </source>
</evidence>
<dbReference type="KEGG" id="uam:UABAM_04205"/>
<dbReference type="InterPro" id="IPR023213">
    <property type="entry name" value="CAT-like_dom_sf"/>
</dbReference>
<evidence type="ECO:0000313" key="9">
    <source>
        <dbReference type="Proteomes" id="UP000326354"/>
    </source>
</evidence>
<dbReference type="InterPro" id="IPR036625">
    <property type="entry name" value="E3-bd_dom_sf"/>
</dbReference>
<gene>
    <name evidence="8" type="ORF">UABAM_04205</name>
</gene>
<dbReference type="PROSITE" id="PS00189">
    <property type="entry name" value="LIPOYL"/>
    <property type="match status" value="1"/>
</dbReference>
<dbReference type="Gene3D" id="2.40.50.100">
    <property type="match status" value="1"/>
</dbReference>
<evidence type="ECO:0000256" key="2">
    <source>
        <dbReference type="ARBA" id="ARBA00007317"/>
    </source>
</evidence>
<feature type="domain" description="Peripheral subunit-binding (PSBD)" evidence="7">
    <location>
        <begin position="103"/>
        <end position="140"/>
    </location>
</feature>
<dbReference type="InterPro" id="IPR045257">
    <property type="entry name" value="E2/Pdx1"/>
</dbReference>
<feature type="compositionally biased region" description="Polar residues" evidence="5">
    <location>
        <begin position="88"/>
        <end position="98"/>
    </location>
</feature>
<dbReference type="OrthoDB" id="9805770at2"/>
<dbReference type="SUPFAM" id="SSF47005">
    <property type="entry name" value="Peripheral subunit-binding domain of 2-oxo acid dehydrogenase complex"/>
    <property type="match status" value="2"/>
</dbReference>
<keyword evidence="3 4" id="KW-0450">Lipoyl</keyword>
<dbReference type="PANTHER" id="PTHR23151:SF90">
    <property type="entry name" value="DIHYDROLIPOYLLYSINE-RESIDUE ACETYLTRANSFERASE COMPONENT OF PYRUVATE DEHYDROGENASE COMPLEX, MITOCHONDRIAL-RELATED"/>
    <property type="match status" value="1"/>
</dbReference>
<comment type="similarity">
    <text evidence="2 4">Belongs to the 2-oxoacid dehydrogenase family.</text>
</comment>
<evidence type="ECO:0000259" key="6">
    <source>
        <dbReference type="PROSITE" id="PS50968"/>
    </source>
</evidence>
<dbReference type="EMBL" id="AP019860">
    <property type="protein sequence ID" value="BBM85827.1"/>
    <property type="molecule type" value="Genomic_DNA"/>
</dbReference>
<evidence type="ECO:0000256" key="3">
    <source>
        <dbReference type="ARBA" id="ARBA00022823"/>
    </source>
</evidence>
<dbReference type="Pfam" id="PF00198">
    <property type="entry name" value="2-oxoacid_dh"/>
    <property type="match status" value="1"/>
</dbReference>
<evidence type="ECO:0000259" key="7">
    <source>
        <dbReference type="PROSITE" id="PS51826"/>
    </source>
</evidence>
<evidence type="ECO:0000256" key="4">
    <source>
        <dbReference type="RuleBase" id="RU003423"/>
    </source>
</evidence>
<dbReference type="Gene3D" id="3.30.559.10">
    <property type="entry name" value="Chloramphenicol acetyltransferase-like domain"/>
    <property type="match status" value="1"/>
</dbReference>
<protein>
    <recommendedName>
        <fullName evidence="4">Dihydrolipoamide acetyltransferase component of pyruvate dehydrogenase complex</fullName>
        <ecNumber evidence="4">2.3.1.-</ecNumber>
    </recommendedName>
</protein>
<dbReference type="Pfam" id="PF02817">
    <property type="entry name" value="E3_binding"/>
    <property type="match status" value="2"/>
</dbReference>
<keyword evidence="8" id="KW-0670">Pyruvate</keyword>
<reference evidence="8 9" key="1">
    <citation type="submission" date="2019-08" db="EMBL/GenBank/DDBJ databases">
        <title>Complete genome sequence of Candidatus Uab amorphum.</title>
        <authorList>
            <person name="Shiratori T."/>
            <person name="Suzuki S."/>
            <person name="Kakizawa Y."/>
            <person name="Ishida K."/>
        </authorList>
    </citation>
    <scope>NUCLEOTIDE SEQUENCE [LARGE SCALE GENOMIC DNA]</scope>
    <source>
        <strain evidence="8 9">SRT547</strain>
    </source>
</reference>
<feature type="region of interest" description="Disordered" evidence="5">
    <location>
        <begin position="86"/>
        <end position="106"/>
    </location>
</feature>
<dbReference type="Gene3D" id="4.10.320.10">
    <property type="entry name" value="E3-binding domain"/>
    <property type="match status" value="2"/>
</dbReference>
<dbReference type="InterPro" id="IPR003016">
    <property type="entry name" value="2-oxoA_DH_lipoyl-BS"/>
</dbReference>
<dbReference type="SUPFAM" id="SSF52777">
    <property type="entry name" value="CoA-dependent acyltransferases"/>
    <property type="match status" value="1"/>
</dbReference>